<dbReference type="GO" id="GO:0016853">
    <property type="term" value="F:isomerase activity"/>
    <property type="evidence" value="ECO:0007669"/>
    <property type="project" value="UniProtKB-KW"/>
</dbReference>
<proteinExistence type="predicted"/>
<dbReference type="RefSeq" id="WP_165107495.1">
    <property type="nucleotide sequence ID" value="NZ_JAAKYA010000053.1"/>
</dbReference>
<name>A0A6M1RHC6_9BACT</name>
<evidence type="ECO:0000259" key="1">
    <source>
        <dbReference type="Pfam" id="PF01261"/>
    </source>
</evidence>
<evidence type="ECO:0000313" key="2">
    <source>
        <dbReference type="EMBL" id="NGO39468.1"/>
    </source>
</evidence>
<dbReference type="Pfam" id="PF01261">
    <property type="entry name" value="AP_endonuc_2"/>
    <property type="match status" value="1"/>
</dbReference>
<sequence>MAQQVFHASIEGAQHGAKSLAEFLAYAKRSGASGAQPSNYMLEGGKLFKSAKEIRQTFEEAGLTLDGISCHCPFWVHTTAWTGSPTIRPFLPADVAKKSPEEIEKWTETYLLKLLDLAAELNVKTLPMFWGVAFGWEVATGYPWGFWKGRDYDLIKEGQERFVKKTAKLRKAARERGLYLCHEIHPGTAAMCADDFLMLVEICDGDPCLAVNADPSHCWEGESWETRFLKVGSRVYAAHIKNHVIRPGFPLRAMQPDWPKRAMQFVDLPSGEINMQRYAELLLHIGYPARYCQLTGRSTAPLVVEAESAHKDLDWTSTNGIQYVRDHLTWPMAAASFEEGMGA</sequence>
<organism evidence="2 3">
    <name type="scientific">Limisphaera ngatamarikiensis</name>
    <dbReference type="NCBI Taxonomy" id="1324935"/>
    <lineage>
        <taxon>Bacteria</taxon>
        <taxon>Pseudomonadati</taxon>
        <taxon>Verrucomicrobiota</taxon>
        <taxon>Verrucomicrobiia</taxon>
        <taxon>Limisphaerales</taxon>
        <taxon>Limisphaeraceae</taxon>
        <taxon>Limisphaera</taxon>
    </lineage>
</organism>
<dbReference type="Gene3D" id="3.20.20.150">
    <property type="entry name" value="Divalent-metal-dependent TIM barrel enzymes"/>
    <property type="match status" value="1"/>
</dbReference>
<accession>A0A6M1RHC6</accession>
<comment type="caution">
    <text evidence="2">The sequence shown here is derived from an EMBL/GenBank/DDBJ whole genome shotgun (WGS) entry which is preliminary data.</text>
</comment>
<keyword evidence="2" id="KW-0413">Isomerase</keyword>
<dbReference type="InterPro" id="IPR050312">
    <property type="entry name" value="IolE/XylAMocC-like"/>
</dbReference>
<reference evidence="2 3" key="1">
    <citation type="submission" date="2020-02" db="EMBL/GenBank/DDBJ databases">
        <title>Draft genome sequence of Limisphaera ngatamarikiensis NGM72.4T, a thermophilic Verrucomicrobia grouped in subdivision 3.</title>
        <authorList>
            <person name="Carere C.R."/>
            <person name="Steen J."/>
            <person name="Hugenholtz P."/>
            <person name="Stott M.B."/>
        </authorList>
    </citation>
    <scope>NUCLEOTIDE SEQUENCE [LARGE SCALE GENOMIC DNA]</scope>
    <source>
        <strain evidence="2 3">NGM72.4</strain>
    </source>
</reference>
<keyword evidence="3" id="KW-1185">Reference proteome</keyword>
<dbReference type="EMBL" id="JAAKYA010000053">
    <property type="protein sequence ID" value="NGO39468.1"/>
    <property type="molecule type" value="Genomic_DNA"/>
</dbReference>
<gene>
    <name evidence="2" type="ORF">G4L39_08680</name>
</gene>
<dbReference type="Proteomes" id="UP000477311">
    <property type="component" value="Unassembled WGS sequence"/>
</dbReference>
<evidence type="ECO:0000313" key="3">
    <source>
        <dbReference type="Proteomes" id="UP000477311"/>
    </source>
</evidence>
<dbReference type="PANTHER" id="PTHR12110:SF21">
    <property type="entry name" value="XYLOSE ISOMERASE-LIKE TIM BARREL DOMAIN-CONTAINING PROTEIN"/>
    <property type="match status" value="1"/>
</dbReference>
<protein>
    <submittedName>
        <fullName evidence="2">Sugar phosphate isomerase/epimerase</fullName>
    </submittedName>
</protein>
<feature type="domain" description="Xylose isomerase-like TIM barrel" evidence="1">
    <location>
        <begin position="25"/>
        <end position="289"/>
    </location>
</feature>
<dbReference type="SUPFAM" id="SSF51658">
    <property type="entry name" value="Xylose isomerase-like"/>
    <property type="match status" value="1"/>
</dbReference>
<dbReference type="InterPro" id="IPR013022">
    <property type="entry name" value="Xyl_isomerase-like_TIM-brl"/>
</dbReference>
<dbReference type="PANTHER" id="PTHR12110">
    <property type="entry name" value="HYDROXYPYRUVATE ISOMERASE"/>
    <property type="match status" value="1"/>
</dbReference>
<dbReference type="AlphaFoldDB" id="A0A6M1RHC6"/>
<dbReference type="InterPro" id="IPR036237">
    <property type="entry name" value="Xyl_isomerase-like_sf"/>
</dbReference>